<dbReference type="PANTHER" id="PTHR34989:SF1">
    <property type="entry name" value="PROTEIN HDED"/>
    <property type="match status" value="1"/>
</dbReference>
<dbReference type="InterPro" id="IPR005325">
    <property type="entry name" value="DUF308_memb"/>
</dbReference>
<dbReference type="GO" id="GO:0005886">
    <property type="term" value="C:plasma membrane"/>
    <property type="evidence" value="ECO:0007669"/>
    <property type="project" value="TreeGrafter"/>
</dbReference>
<dbReference type="RefSeq" id="WP_048166501.1">
    <property type="nucleotide sequence ID" value="NZ_CP009501.1"/>
</dbReference>
<feature type="transmembrane region" description="Helical" evidence="1">
    <location>
        <begin position="110"/>
        <end position="133"/>
    </location>
</feature>
<reference evidence="2 3" key="1">
    <citation type="submission" date="2014-07" db="EMBL/GenBank/DDBJ databases">
        <title>Methanogenic archaea and the global carbon cycle.</title>
        <authorList>
            <person name="Henriksen J.R."/>
            <person name="Luke J."/>
            <person name="Reinhart S."/>
            <person name="Benedict M.N."/>
            <person name="Youngblut N.D."/>
            <person name="Metcalf M.E."/>
            <person name="Whitaker R.J."/>
            <person name="Metcalf W.W."/>
        </authorList>
    </citation>
    <scope>NUCLEOTIDE SEQUENCE [LARGE SCALE GENOMIC DNA]</scope>
    <source>
        <strain evidence="3">ATCC 43570 / DSM 1825 / OCM 12 / VKM B-1830 / TM-1</strain>
    </source>
</reference>
<feature type="transmembrane region" description="Helical" evidence="1">
    <location>
        <begin position="164"/>
        <end position="182"/>
    </location>
</feature>
<keyword evidence="1" id="KW-0812">Transmembrane</keyword>
<feature type="transmembrane region" description="Helical" evidence="1">
    <location>
        <begin position="85"/>
        <end position="104"/>
    </location>
</feature>
<dbReference type="STRING" id="523844.MSTHT_0556"/>
<sequence>MEQPVDITEVSFDPDDEMDYAPLELPRWIVLLEGIIAILIGLFLLFRPGQTTTFLIQILGIFWLAEGMLSVLGALIYSGNRVWKLLSGILSIIAGAVILMYPIYSSVIVLTLFVIFIGIWAVVTGAVKILLALKGGGRGVGIIGILTIILGLLLLVNFAAGVAVLPWVFGLFLILGGIGTLIEGFRM</sequence>
<keyword evidence="1" id="KW-0472">Membrane</keyword>
<dbReference type="KEGG" id="mthr:MSTHT_0556"/>
<dbReference type="GeneID" id="41601425"/>
<dbReference type="HOGENOM" id="CLU_091585_3_0_2"/>
<evidence type="ECO:0000313" key="2">
    <source>
        <dbReference type="EMBL" id="AKB12314.1"/>
    </source>
</evidence>
<protein>
    <submittedName>
        <fullName evidence="2">Putative membrane protein</fullName>
    </submittedName>
</protein>
<evidence type="ECO:0000313" key="3">
    <source>
        <dbReference type="Proteomes" id="UP000066529"/>
    </source>
</evidence>
<dbReference type="PANTHER" id="PTHR34989">
    <property type="entry name" value="PROTEIN HDED"/>
    <property type="match status" value="1"/>
</dbReference>
<dbReference type="EMBL" id="CP009501">
    <property type="protein sequence ID" value="AKB12314.1"/>
    <property type="molecule type" value="Genomic_DNA"/>
</dbReference>
<dbReference type="PATRIC" id="fig|523844.20.peg.718"/>
<evidence type="ECO:0000256" key="1">
    <source>
        <dbReference type="SAM" id="Phobius"/>
    </source>
</evidence>
<dbReference type="Proteomes" id="UP000066529">
    <property type="component" value="Chromosome"/>
</dbReference>
<accession>A0A0E3H8G5</accession>
<dbReference type="OrthoDB" id="137838at2157"/>
<dbReference type="Pfam" id="PF03729">
    <property type="entry name" value="DUF308"/>
    <property type="match status" value="2"/>
</dbReference>
<gene>
    <name evidence="2" type="ORF">MSTHT_0556</name>
</gene>
<proteinExistence type="predicted"/>
<keyword evidence="1" id="KW-1133">Transmembrane helix</keyword>
<organism evidence="2 3">
    <name type="scientific">Methanosarcina thermophila (strain ATCC 43570 / DSM 1825 / OCM 12 / VKM B-1830 / TM-1)</name>
    <dbReference type="NCBI Taxonomy" id="523844"/>
    <lineage>
        <taxon>Archaea</taxon>
        <taxon>Methanobacteriati</taxon>
        <taxon>Methanobacteriota</taxon>
        <taxon>Stenosarchaea group</taxon>
        <taxon>Methanomicrobia</taxon>
        <taxon>Methanosarcinales</taxon>
        <taxon>Methanosarcinaceae</taxon>
        <taxon>Methanosarcina</taxon>
    </lineage>
</organism>
<feature type="transmembrane region" description="Helical" evidence="1">
    <location>
        <begin position="28"/>
        <end position="48"/>
    </location>
</feature>
<feature type="transmembrane region" description="Helical" evidence="1">
    <location>
        <begin position="54"/>
        <end position="78"/>
    </location>
</feature>
<feature type="transmembrane region" description="Helical" evidence="1">
    <location>
        <begin position="140"/>
        <end position="158"/>
    </location>
</feature>
<name>A0A0E3H8G5_METTT</name>
<dbReference type="InterPro" id="IPR052712">
    <property type="entry name" value="Acid_resist_chaperone_HdeD"/>
</dbReference>
<dbReference type="AlphaFoldDB" id="A0A0E3H8G5"/>